<accession>A0A654M1N8</accession>
<evidence type="ECO:0000313" key="1">
    <source>
        <dbReference type="EMBL" id="ALI37375.1"/>
    </source>
</evidence>
<proteinExistence type="predicted"/>
<protein>
    <submittedName>
        <fullName evidence="1">Uncharacterized protein</fullName>
    </submittedName>
</protein>
<dbReference type="KEGG" id="taa:NMY3_03190"/>
<evidence type="ECO:0000313" key="2">
    <source>
        <dbReference type="Proteomes" id="UP000058925"/>
    </source>
</evidence>
<dbReference type="Proteomes" id="UP000058925">
    <property type="component" value="Chromosome"/>
</dbReference>
<gene>
    <name evidence="1" type="ORF">NMY3_03190</name>
</gene>
<organism evidence="1 2">
    <name type="scientific">Candidatus Nitrosocosmicus oleophilus</name>
    <dbReference type="NCBI Taxonomy" id="1353260"/>
    <lineage>
        <taxon>Archaea</taxon>
        <taxon>Nitrososphaerota</taxon>
        <taxon>Nitrososphaeria</taxon>
        <taxon>Nitrososphaerales</taxon>
        <taxon>Nitrososphaeraceae</taxon>
        <taxon>Candidatus Nitrosocosmicus</taxon>
    </lineage>
</organism>
<dbReference type="EMBL" id="CP012850">
    <property type="protein sequence ID" value="ALI37375.1"/>
    <property type="molecule type" value="Genomic_DNA"/>
</dbReference>
<dbReference type="GeneID" id="60423051"/>
<dbReference type="RefSeq" id="WP_196816455.1">
    <property type="nucleotide sequence ID" value="NZ_CP012850.1"/>
</dbReference>
<keyword evidence="2" id="KW-1185">Reference proteome</keyword>
<reference evidence="2" key="1">
    <citation type="submission" date="2015-10" db="EMBL/GenBank/DDBJ databases">
        <title>Niche specialization of a soil ammonia-oxidizing archaeon, Candidatus Nitrosocosmicus oleophilus.</title>
        <authorList>
            <person name="Jung M.-Y."/>
            <person name="Rhee S.-K."/>
        </authorList>
    </citation>
    <scope>NUCLEOTIDE SEQUENCE [LARGE SCALE GENOMIC DNA]</scope>
    <source>
        <strain evidence="2">MY3</strain>
    </source>
</reference>
<sequence length="102" mass="11416">MNSVIFYLVVLSLGLSIVPQVFAQGNIIPFEKRLSEQISNNSNTSNFANDASLLDKPRNSTMQQIKSHNQTINQLFNSSIQTMEDGSEKTRQNISDILSLLK</sequence>
<name>A0A654M1N8_9ARCH</name>
<dbReference type="AlphaFoldDB" id="A0A654M1N8"/>